<proteinExistence type="predicted"/>
<evidence type="ECO:0000313" key="2">
    <source>
        <dbReference type="EMBL" id="GAA0146686.1"/>
    </source>
</evidence>
<feature type="region of interest" description="Disordered" evidence="1">
    <location>
        <begin position="196"/>
        <end position="226"/>
    </location>
</feature>
<evidence type="ECO:0000256" key="1">
    <source>
        <dbReference type="SAM" id="MobiDB-lite"/>
    </source>
</evidence>
<evidence type="ECO:0000313" key="3">
    <source>
        <dbReference type="Proteomes" id="UP001454036"/>
    </source>
</evidence>
<sequence>MMFVKDLGPTAQNIGKKKLQQWPQNSLNKPSVPEIIERRTVFPTTIGRIPSWRNPDTLLGSSSSTFINQKCRPLCDPVGARHQEGASSNKRIQRGGGVKTDSNAEGKGQLNTNFSDMKTADLTPSKEDNICIQNNRTAIDPKEIKRCNAGDLNSISVEKKKLTAGNKSKERKTDPRMSVERILPVVLALEHPHPDHVCDQLKPRDKKNSTDQTSTVWQSHHKERPSFYNSEARALKAADDGLNKNQRPELKTLAPSSYSFATPFLNQAHLTNNQINSHFQAGLGFDGFSRLRFQGAVGNNRGWQEGASSSKSFPHDGFNNQLPWHPRNPPGTNFVPRFHSPWREFVLNGNIF</sequence>
<organism evidence="2 3">
    <name type="scientific">Lithospermum erythrorhizon</name>
    <name type="common">Purple gromwell</name>
    <name type="synonym">Lithospermum officinale var. erythrorhizon</name>
    <dbReference type="NCBI Taxonomy" id="34254"/>
    <lineage>
        <taxon>Eukaryota</taxon>
        <taxon>Viridiplantae</taxon>
        <taxon>Streptophyta</taxon>
        <taxon>Embryophyta</taxon>
        <taxon>Tracheophyta</taxon>
        <taxon>Spermatophyta</taxon>
        <taxon>Magnoliopsida</taxon>
        <taxon>eudicotyledons</taxon>
        <taxon>Gunneridae</taxon>
        <taxon>Pentapetalae</taxon>
        <taxon>asterids</taxon>
        <taxon>lamiids</taxon>
        <taxon>Boraginales</taxon>
        <taxon>Boraginaceae</taxon>
        <taxon>Boraginoideae</taxon>
        <taxon>Lithospermeae</taxon>
        <taxon>Lithospermum</taxon>
    </lineage>
</organism>
<feature type="compositionally biased region" description="Basic and acidic residues" evidence="1">
    <location>
        <begin position="196"/>
        <end position="209"/>
    </location>
</feature>
<accession>A0AAV3P5P8</accession>
<comment type="caution">
    <text evidence="2">The sequence shown here is derived from an EMBL/GenBank/DDBJ whole genome shotgun (WGS) entry which is preliminary data.</text>
</comment>
<dbReference type="Proteomes" id="UP001454036">
    <property type="component" value="Unassembled WGS sequence"/>
</dbReference>
<protein>
    <submittedName>
        <fullName evidence="2">Uncharacterized protein</fullName>
    </submittedName>
</protein>
<dbReference type="AlphaFoldDB" id="A0AAV3P5P8"/>
<keyword evidence="3" id="KW-1185">Reference proteome</keyword>
<gene>
    <name evidence="2" type="ORF">LIER_06583</name>
</gene>
<dbReference type="EMBL" id="BAABME010000969">
    <property type="protein sequence ID" value="GAA0146686.1"/>
    <property type="molecule type" value="Genomic_DNA"/>
</dbReference>
<name>A0AAV3P5P8_LITER</name>
<feature type="region of interest" description="Disordered" evidence="1">
    <location>
        <begin position="81"/>
        <end position="122"/>
    </location>
</feature>
<reference evidence="2 3" key="1">
    <citation type="submission" date="2024-01" db="EMBL/GenBank/DDBJ databases">
        <title>The complete chloroplast genome sequence of Lithospermum erythrorhizon: insights into the phylogenetic relationship among Boraginaceae species and the maternal lineages of purple gromwells.</title>
        <authorList>
            <person name="Okada T."/>
            <person name="Watanabe K."/>
        </authorList>
    </citation>
    <scope>NUCLEOTIDE SEQUENCE [LARGE SCALE GENOMIC DNA]</scope>
</reference>